<proteinExistence type="inferred from homology"/>
<dbReference type="EC" id="3.4.11.-" evidence="10"/>
<evidence type="ECO:0000256" key="8">
    <source>
        <dbReference type="ARBA" id="ARBA00023049"/>
    </source>
</evidence>
<dbReference type="InterPro" id="IPR023358">
    <property type="entry name" value="Peptidase_M18_dom2"/>
</dbReference>
<comment type="cofactor">
    <cofactor evidence="1 10">
        <name>Zn(2+)</name>
        <dbReference type="ChEBI" id="CHEBI:29105"/>
    </cofactor>
</comment>
<evidence type="ECO:0000256" key="5">
    <source>
        <dbReference type="ARBA" id="ARBA00022723"/>
    </source>
</evidence>
<dbReference type="NCBIfam" id="NF002759">
    <property type="entry name" value="PRK02813.1"/>
    <property type="match status" value="1"/>
</dbReference>
<dbReference type="PRINTS" id="PR00932">
    <property type="entry name" value="AMINO1PTASE"/>
</dbReference>
<dbReference type="EMBL" id="BMMI01000001">
    <property type="protein sequence ID" value="GGL51284.1"/>
    <property type="molecule type" value="Genomic_DNA"/>
</dbReference>
<dbReference type="SUPFAM" id="SSF101821">
    <property type="entry name" value="Aminopeptidase/glucanase lid domain"/>
    <property type="match status" value="1"/>
</dbReference>
<keyword evidence="7 9" id="KW-0862">Zinc</keyword>
<keyword evidence="12" id="KW-1185">Reference proteome</keyword>
<reference evidence="12" key="1">
    <citation type="journal article" date="2019" name="Int. J. Syst. Evol. Microbiol.">
        <title>The Global Catalogue of Microorganisms (GCM) 10K type strain sequencing project: providing services to taxonomists for standard genome sequencing and annotation.</title>
        <authorList>
            <consortium name="The Broad Institute Genomics Platform"/>
            <consortium name="The Broad Institute Genome Sequencing Center for Infectious Disease"/>
            <person name="Wu L."/>
            <person name="Ma J."/>
        </authorList>
    </citation>
    <scope>NUCLEOTIDE SEQUENCE [LARGE SCALE GENOMIC DNA]</scope>
    <source>
        <strain evidence="12">CGMCC 4.5581</strain>
    </source>
</reference>
<dbReference type="InterPro" id="IPR001948">
    <property type="entry name" value="Peptidase_M18"/>
</dbReference>
<evidence type="ECO:0000256" key="7">
    <source>
        <dbReference type="ARBA" id="ARBA00022833"/>
    </source>
</evidence>
<evidence type="ECO:0000256" key="9">
    <source>
        <dbReference type="RuleBase" id="RU004386"/>
    </source>
</evidence>
<evidence type="ECO:0000256" key="10">
    <source>
        <dbReference type="RuleBase" id="RU004387"/>
    </source>
</evidence>
<comment type="caution">
    <text evidence="11">The sequence shown here is derived from an EMBL/GenBank/DDBJ whole genome shotgun (WGS) entry which is preliminary data.</text>
</comment>
<dbReference type="Pfam" id="PF02127">
    <property type="entry name" value="Peptidase_M18"/>
    <property type="match status" value="1"/>
</dbReference>
<dbReference type="GO" id="GO:0004177">
    <property type="term" value="F:aminopeptidase activity"/>
    <property type="evidence" value="ECO:0007669"/>
    <property type="project" value="UniProtKB-KW"/>
</dbReference>
<keyword evidence="8 9" id="KW-0482">Metalloprotease</keyword>
<dbReference type="PANTHER" id="PTHR28570">
    <property type="entry name" value="ASPARTYL AMINOPEPTIDASE"/>
    <property type="match status" value="1"/>
</dbReference>
<comment type="similarity">
    <text evidence="2 9">Belongs to the peptidase M18 family.</text>
</comment>
<gene>
    <name evidence="11" type="primary">apeB</name>
    <name evidence="11" type="ORF">GCM10011589_04340</name>
</gene>
<dbReference type="SUPFAM" id="SSF53187">
    <property type="entry name" value="Zn-dependent exopeptidases"/>
    <property type="match status" value="1"/>
</dbReference>
<protein>
    <recommendedName>
        <fullName evidence="10">M18 family aminopeptidase</fullName>
        <ecNumber evidence="10">3.4.11.-</ecNumber>
    </recommendedName>
</protein>
<dbReference type="CDD" id="cd05658">
    <property type="entry name" value="M18_DAP"/>
    <property type="match status" value="1"/>
</dbReference>
<organism evidence="11 12">
    <name type="scientific">Modestobacter marinus</name>
    <dbReference type="NCBI Taxonomy" id="477641"/>
    <lineage>
        <taxon>Bacteria</taxon>
        <taxon>Bacillati</taxon>
        <taxon>Actinomycetota</taxon>
        <taxon>Actinomycetes</taxon>
        <taxon>Geodermatophilales</taxon>
        <taxon>Geodermatophilaceae</taxon>
        <taxon>Modestobacter</taxon>
    </lineage>
</organism>
<dbReference type="Proteomes" id="UP000648663">
    <property type="component" value="Unassembled WGS sequence"/>
</dbReference>
<evidence type="ECO:0000256" key="4">
    <source>
        <dbReference type="ARBA" id="ARBA00022670"/>
    </source>
</evidence>
<evidence type="ECO:0000256" key="3">
    <source>
        <dbReference type="ARBA" id="ARBA00022438"/>
    </source>
</evidence>
<sequence>MGVMPDLSLGDDLRAFVDASPSPSHAVAELARRLRAAGFTELAEADRWELRPGGQHFVARHGSLIAFRVGSASPAEAGLRLVGAHTDSPTFKVRPRNDVRQAGYRLVGVEPYGGGLWHTWLDRELTVAGRVALRGGATALVRLPGAPLRLPSLAIHLDRGVRDGLKLDPQRELVPVWSQDLGTEPGLREALAAEVGAAVPDVVGHDLVLADTQPAGRTGADGSWVAAPRLDNLASCHAGVTALVAAAATRRTQLLVANDHEEVGSGSMSGARGSFLEDVVRRLVGVLDADDPQALPRALAQSRLVSADMAHAVHPTRSDRHEPGHQPQLGGGPVLKVNANQAYATDAVTSGWFAERCAEASVPVQWFVTRADLPCGSTIGPLTATRLGVATVDVGAPMLAMHSARELASALDVPLMVGALTACFTD</sequence>
<dbReference type="Gene3D" id="2.30.250.10">
    <property type="entry name" value="Aminopeptidase i, Domain 2"/>
    <property type="match status" value="1"/>
</dbReference>
<dbReference type="Gene3D" id="3.40.630.10">
    <property type="entry name" value="Zn peptidases"/>
    <property type="match status" value="1"/>
</dbReference>
<name>A0ABQ2FT97_9ACTN</name>
<evidence type="ECO:0000256" key="6">
    <source>
        <dbReference type="ARBA" id="ARBA00022801"/>
    </source>
</evidence>
<keyword evidence="6 9" id="KW-0378">Hydrolase</keyword>
<evidence type="ECO:0000256" key="1">
    <source>
        <dbReference type="ARBA" id="ARBA00001947"/>
    </source>
</evidence>
<keyword evidence="5 9" id="KW-0479">Metal-binding</keyword>
<accession>A0ABQ2FT97</accession>
<keyword evidence="3 9" id="KW-0031">Aminopeptidase</keyword>
<evidence type="ECO:0000313" key="12">
    <source>
        <dbReference type="Proteomes" id="UP000648663"/>
    </source>
</evidence>
<evidence type="ECO:0000313" key="11">
    <source>
        <dbReference type="EMBL" id="GGL51284.1"/>
    </source>
</evidence>
<dbReference type="PANTHER" id="PTHR28570:SF3">
    <property type="entry name" value="ASPARTYL AMINOPEPTIDASE"/>
    <property type="match status" value="1"/>
</dbReference>
<evidence type="ECO:0000256" key="2">
    <source>
        <dbReference type="ARBA" id="ARBA00008290"/>
    </source>
</evidence>
<keyword evidence="4 9" id="KW-0645">Protease</keyword>